<dbReference type="NCBIfam" id="TIGR00212">
    <property type="entry name" value="hemC"/>
    <property type="match status" value="1"/>
</dbReference>
<dbReference type="Gene3D" id="3.40.190.10">
    <property type="entry name" value="Periplasmic binding protein-like II"/>
    <property type="match status" value="2"/>
</dbReference>
<feature type="domain" description="Porphobilinogen deaminase C-terminal" evidence="11">
    <location>
        <begin position="256"/>
        <end position="340"/>
    </location>
</feature>
<dbReference type="AlphaFoldDB" id="A0A0C3CI35"/>
<evidence type="ECO:0000256" key="4">
    <source>
        <dbReference type="ARBA" id="ARBA00012655"/>
    </source>
</evidence>
<evidence type="ECO:0000313" key="13">
    <source>
        <dbReference type="Proteomes" id="UP000053424"/>
    </source>
</evidence>
<dbReference type="Proteomes" id="UP000053424">
    <property type="component" value="Unassembled WGS sequence"/>
</dbReference>
<dbReference type="PANTHER" id="PTHR11557:SF0">
    <property type="entry name" value="PORPHOBILINOGEN DEAMINASE"/>
    <property type="match status" value="1"/>
</dbReference>
<dbReference type="InterPro" id="IPR022418">
    <property type="entry name" value="Porphobilinogen_deaminase_C"/>
</dbReference>
<reference evidence="13" key="2">
    <citation type="submission" date="2015-01" db="EMBL/GenBank/DDBJ databases">
        <title>Evolutionary Origins and Diversification of the Mycorrhizal Mutualists.</title>
        <authorList>
            <consortium name="DOE Joint Genome Institute"/>
            <consortium name="Mycorrhizal Genomics Consortium"/>
            <person name="Kohler A."/>
            <person name="Kuo A."/>
            <person name="Nagy L.G."/>
            <person name="Floudas D."/>
            <person name="Copeland A."/>
            <person name="Barry K.W."/>
            <person name="Cichocki N."/>
            <person name="Veneault-Fourrey C."/>
            <person name="LaButti K."/>
            <person name="Lindquist E.A."/>
            <person name="Lipzen A."/>
            <person name="Lundell T."/>
            <person name="Morin E."/>
            <person name="Murat C."/>
            <person name="Riley R."/>
            <person name="Ohm R."/>
            <person name="Sun H."/>
            <person name="Tunlid A."/>
            <person name="Henrissat B."/>
            <person name="Grigoriev I.V."/>
            <person name="Hibbett D.S."/>
            <person name="Martin F."/>
        </authorList>
    </citation>
    <scope>NUCLEOTIDE SEQUENCE [LARGE SCALE GENOMIC DNA]</scope>
    <source>
        <strain evidence="13">h7</strain>
    </source>
</reference>
<dbReference type="EMBL" id="KN831769">
    <property type="protein sequence ID" value="KIM48410.1"/>
    <property type="molecule type" value="Genomic_DNA"/>
</dbReference>
<evidence type="ECO:0000256" key="3">
    <source>
        <dbReference type="ARBA" id="ARBA00005638"/>
    </source>
</evidence>
<dbReference type="PRINTS" id="PR00151">
    <property type="entry name" value="PORPHBDMNASE"/>
</dbReference>
<evidence type="ECO:0000256" key="8">
    <source>
        <dbReference type="ARBA" id="ARBA00030685"/>
    </source>
</evidence>
<evidence type="ECO:0000256" key="1">
    <source>
        <dbReference type="ARBA" id="ARBA00001916"/>
    </source>
</evidence>
<reference evidence="12 13" key="1">
    <citation type="submission" date="2014-04" db="EMBL/GenBank/DDBJ databases">
        <authorList>
            <consortium name="DOE Joint Genome Institute"/>
            <person name="Kuo A."/>
            <person name="Gay G."/>
            <person name="Dore J."/>
            <person name="Kohler A."/>
            <person name="Nagy L.G."/>
            <person name="Floudas D."/>
            <person name="Copeland A."/>
            <person name="Barry K.W."/>
            <person name="Cichocki N."/>
            <person name="Veneault-Fourrey C."/>
            <person name="LaButti K."/>
            <person name="Lindquist E.A."/>
            <person name="Lipzen A."/>
            <person name="Lundell T."/>
            <person name="Morin E."/>
            <person name="Murat C."/>
            <person name="Sun H."/>
            <person name="Tunlid A."/>
            <person name="Henrissat B."/>
            <person name="Grigoriev I.V."/>
            <person name="Hibbett D.S."/>
            <person name="Martin F."/>
            <person name="Nordberg H.P."/>
            <person name="Cantor M.N."/>
            <person name="Hua S.X."/>
        </authorList>
    </citation>
    <scope>NUCLEOTIDE SEQUENCE [LARGE SCALE GENOMIC DNA]</scope>
    <source>
        <strain evidence="13">h7</strain>
    </source>
</reference>
<dbReference type="Pfam" id="PF01379">
    <property type="entry name" value="Porphobil_deam"/>
    <property type="match status" value="1"/>
</dbReference>
<dbReference type="GO" id="GO:0004418">
    <property type="term" value="F:hydroxymethylbilane synthase activity"/>
    <property type="evidence" value="ECO:0007669"/>
    <property type="project" value="UniProtKB-EC"/>
</dbReference>
<comment type="pathway">
    <text evidence="2">Porphyrin-containing compound metabolism; protoporphyrin-IX biosynthesis; coproporphyrinogen-III from 5-aminolevulinate: step 2/4.</text>
</comment>
<dbReference type="Gene3D" id="3.30.160.40">
    <property type="entry name" value="Porphobilinogen deaminase, C-terminal domain"/>
    <property type="match status" value="1"/>
</dbReference>
<accession>A0A0C3CI35</accession>
<protein>
    <recommendedName>
        <fullName evidence="4">hydroxymethylbilane synthase</fullName>
        <ecNumber evidence="4">2.5.1.61</ecNumber>
    </recommendedName>
    <alternativeName>
        <fullName evidence="9">Hydroxymethylbilane synthase</fullName>
    </alternativeName>
    <alternativeName>
        <fullName evidence="8">Pre-uroporphyrinogen synthase</fullName>
    </alternativeName>
</protein>
<sequence length="366" mass="39270">MATAPTAVIADPTPVEYEQKPIRIGCRPSALAKIQAELVCSRLEALFPASRFEISSKKIYPAGDRDKVLAFRSLSQITERGGASLWTTELEDALSDGDLDILVHSLKDVPTKLQKGCEIIPVLEREDRRDCLVVKNGLPYRSLEELPPGSVVGTGSVRRVAQMKRRFPLLVFKDVRGNIDTRLQKLDSPDLPYTALILASAGLLRLALHDRITSYLSPPVSYPAVGQGFLGAEFRSADTKVKAMVSKLEIWTDGWAVRAERALLEVLEGGCAVPVGVSSSWIGDNIASDSLAPSPGSQLLLKSVMTTPDGSEEISVETLGVITSAEEAVELGKQAATALLEKGGRAIIADLRAEIDKAAAAAQNTS</sequence>
<feature type="domain" description="Porphobilinogen deaminase N-terminal" evidence="10">
    <location>
        <begin position="22"/>
        <end position="242"/>
    </location>
</feature>
<dbReference type="SUPFAM" id="SSF54782">
    <property type="entry name" value="Porphobilinogen deaminase (hydroxymethylbilane synthase), C-terminal domain"/>
    <property type="match status" value="1"/>
</dbReference>
<gene>
    <name evidence="12" type="ORF">M413DRAFT_230886</name>
</gene>
<dbReference type="FunFam" id="3.40.190.10:FF:000005">
    <property type="entry name" value="Porphobilinogen deaminase"/>
    <property type="match status" value="1"/>
</dbReference>
<evidence type="ECO:0000256" key="6">
    <source>
        <dbReference type="ARBA" id="ARBA00023133"/>
    </source>
</evidence>
<keyword evidence="5" id="KW-0808">Transferase</keyword>
<dbReference type="UniPathway" id="UPA00251">
    <property type="reaction ID" value="UER00319"/>
</dbReference>
<evidence type="ECO:0000313" key="12">
    <source>
        <dbReference type="EMBL" id="KIM48410.1"/>
    </source>
</evidence>
<dbReference type="PROSITE" id="PS00533">
    <property type="entry name" value="PORPHOBILINOGEN_DEAM"/>
    <property type="match status" value="1"/>
</dbReference>
<evidence type="ECO:0000256" key="9">
    <source>
        <dbReference type="ARBA" id="ARBA00033064"/>
    </source>
</evidence>
<evidence type="ECO:0000256" key="2">
    <source>
        <dbReference type="ARBA" id="ARBA00004735"/>
    </source>
</evidence>
<evidence type="ECO:0000259" key="10">
    <source>
        <dbReference type="Pfam" id="PF01379"/>
    </source>
</evidence>
<proteinExistence type="inferred from homology"/>
<dbReference type="PANTHER" id="PTHR11557">
    <property type="entry name" value="PORPHOBILINOGEN DEAMINASE"/>
    <property type="match status" value="1"/>
</dbReference>
<dbReference type="InterPro" id="IPR000860">
    <property type="entry name" value="HemC"/>
</dbReference>
<dbReference type="InterPro" id="IPR022417">
    <property type="entry name" value="Porphobilin_deaminase_N"/>
</dbReference>
<dbReference type="PIRSF" id="PIRSF001438">
    <property type="entry name" value="4pyrrol_synth_OHMeBilane_synth"/>
    <property type="match status" value="1"/>
</dbReference>
<evidence type="ECO:0000256" key="5">
    <source>
        <dbReference type="ARBA" id="ARBA00022679"/>
    </source>
</evidence>
<comment type="cofactor">
    <cofactor evidence="1">
        <name>dipyrromethane</name>
        <dbReference type="ChEBI" id="CHEBI:60342"/>
    </cofactor>
</comment>
<dbReference type="GO" id="GO:0006782">
    <property type="term" value="P:protoporphyrinogen IX biosynthetic process"/>
    <property type="evidence" value="ECO:0007669"/>
    <property type="project" value="UniProtKB-UniPathway"/>
</dbReference>
<dbReference type="SUPFAM" id="SSF53850">
    <property type="entry name" value="Periplasmic binding protein-like II"/>
    <property type="match status" value="1"/>
</dbReference>
<comment type="similarity">
    <text evidence="3">Belongs to the HMBS family.</text>
</comment>
<keyword evidence="7" id="KW-0627">Porphyrin biosynthesis</keyword>
<dbReference type="STRING" id="686832.A0A0C3CI35"/>
<dbReference type="GO" id="GO:0005737">
    <property type="term" value="C:cytoplasm"/>
    <property type="evidence" value="ECO:0007669"/>
    <property type="project" value="TreeGrafter"/>
</dbReference>
<organism evidence="12 13">
    <name type="scientific">Hebeloma cylindrosporum</name>
    <dbReference type="NCBI Taxonomy" id="76867"/>
    <lineage>
        <taxon>Eukaryota</taxon>
        <taxon>Fungi</taxon>
        <taxon>Dikarya</taxon>
        <taxon>Basidiomycota</taxon>
        <taxon>Agaricomycotina</taxon>
        <taxon>Agaricomycetes</taxon>
        <taxon>Agaricomycetidae</taxon>
        <taxon>Agaricales</taxon>
        <taxon>Agaricineae</taxon>
        <taxon>Hymenogastraceae</taxon>
        <taxon>Hebeloma</taxon>
    </lineage>
</organism>
<name>A0A0C3CI35_HEBCY</name>
<dbReference type="InterPro" id="IPR036803">
    <property type="entry name" value="Porphobilinogen_deaminase_C_sf"/>
</dbReference>
<dbReference type="Pfam" id="PF03900">
    <property type="entry name" value="Porphobil_deamC"/>
    <property type="match status" value="1"/>
</dbReference>
<dbReference type="OrthoDB" id="564646at2759"/>
<evidence type="ECO:0000259" key="11">
    <source>
        <dbReference type="Pfam" id="PF03900"/>
    </source>
</evidence>
<dbReference type="EC" id="2.5.1.61" evidence="4"/>
<evidence type="ECO:0000256" key="7">
    <source>
        <dbReference type="ARBA" id="ARBA00023244"/>
    </source>
</evidence>
<dbReference type="HOGENOM" id="CLU_019704_0_2_1"/>
<dbReference type="InterPro" id="IPR022419">
    <property type="entry name" value="Porphobilin_deaminase_cofac_BS"/>
</dbReference>
<keyword evidence="13" id="KW-1185">Reference proteome</keyword>
<keyword evidence="6" id="KW-0350">Heme biosynthesis</keyword>